<name>A0A8H5ZGZ8_COCSA</name>
<accession>A0A8H5ZGZ8</accession>
<proteinExistence type="predicted"/>
<dbReference type="EMBL" id="WNKQ01000012">
    <property type="protein sequence ID" value="KAF5847678.1"/>
    <property type="molecule type" value="Genomic_DNA"/>
</dbReference>
<dbReference type="Proteomes" id="UP000624244">
    <property type="component" value="Unassembled WGS sequence"/>
</dbReference>
<feature type="signal peptide" evidence="1">
    <location>
        <begin position="1"/>
        <end position="15"/>
    </location>
</feature>
<feature type="chain" id="PRO_5034271227" evidence="1">
    <location>
        <begin position="16"/>
        <end position="213"/>
    </location>
</feature>
<comment type="caution">
    <text evidence="2">The sequence shown here is derived from an EMBL/GenBank/DDBJ whole genome shotgun (WGS) entry which is preliminary data.</text>
</comment>
<evidence type="ECO:0000313" key="3">
    <source>
        <dbReference type="Proteomes" id="UP000624244"/>
    </source>
</evidence>
<reference evidence="2" key="1">
    <citation type="submission" date="2019-11" db="EMBL/GenBank/DDBJ databases">
        <title>Bipolaris sorokiniana Genome sequencing.</title>
        <authorList>
            <person name="Wang H."/>
        </authorList>
    </citation>
    <scope>NUCLEOTIDE SEQUENCE</scope>
</reference>
<evidence type="ECO:0000256" key="1">
    <source>
        <dbReference type="SAM" id="SignalP"/>
    </source>
</evidence>
<gene>
    <name evidence="2" type="ORF">GGP41_008921</name>
</gene>
<dbReference type="AlphaFoldDB" id="A0A8H5ZGZ8"/>
<keyword evidence="1" id="KW-0732">Signal</keyword>
<organism evidence="2 3">
    <name type="scientific">Cochliobolus sativus</name>
    <name type="common">Common root rot and spot blotch fungus</name>
    <name type="synonym">Bipolaris sorokiniana</name>
    <dbReference type="NCBI Taxonomy" id="45130"/>
    <lineage>
        <taxon>Eukaryota</taxon>
        <taxon>Fungi</taxon>
        <taxon>Dikarya</taxon>
        <taxon>Ascomycota</taxon>
        <taxon>Pezizomycotina</taxon>
        <taxon>Dothideomycetes</taxon>
        <taxon>Pleosporomycetidae</taxon>
        <taxon>Pleosporales</taxon>
        <taxon>Pleosporineae</taxon>
        <taxon>Pleosporaceae</taxon>
        <taxon>Bipolaris</taxon>
    </lineage>
</organism>
<evidence type="ECO:0000313" key="2">
    <source>
        <dbReference type="EMBL" id="KAF5847678.1"/>
    </source>
</evidence>
<protein>
    <submittedName>
        <fullName evidence="2">Uncharacterized protein</fullName>
    </submittedName>
</protein>
<sequence>MRYSIILALATAASAIDIEWFGESHCRNGYGLRCQNINPNTCCSGQRSGGWAAVQFANIPNNWDVVSDAYDTENCRTLVNEFRSNGNSFVCHGDNRHYKSAGYHFFSKKRSTYIDTRDASSKECVKPDTLFLADGTTYAISGLTDDQVAELVYNNLITRQKQLANSSDTLHWLKMQLIQISLRSTKRLGSSSSNYYLPGLSTIKPIRHLRMSD</sequence>